<reference evidence="1 2" key="2">
    <citation type="journal article" date="2012" name="PLoS ONE">
        <title>An ancient pathway combining carbon dioxide fixation with the generation and utilization of a sodium ion gradient for ATP synthesis.</title>
        <authorList>
            <person name="Poehlein A."/>
            <person name="Schmidt S."/>
            <person name="Kaster A.K."/>
            <person name="Goenrich M."/>
            <person name="Vollmers J."/>
            <person name="Thurmer A."/>
            <person name="Bertsch J."/>
            <person name="Schuchmann K."/>
            <person name="Voigt B."/>
            <person name="Hecker M."/>
            <person name="Daniel R."/>
            <person name="Thauer R.K."/>
            <person name="Gottschalk G."/>
            <person name="Muller V."/>
        </authorList>
    </citation>
    <scope>NUCLEOTIDE SEQUENCE [LARGE SCALE GENOMIC DNA]</scope>
    <source>
        <strain evidence="2">ATCC 29683 / DSM 1030 / JCM 2381 / KCTC 1655 / WB1</strain>
    </source>
</reference>
<organism evidence="1 2">
    <name type="scientific">Acetobacterium woodii (strain ATCC 29683 / DSM 1030 / JCM 2381 / KCTC 1655 / WB1)</name>
    <dbReference type="NCBI Taxonomy" id="931626"/>
    <lineage>
        <taxon>Bacteria</taxon>
        <taxon>Bacillati</taxon>
        <taxon>Bacillota</taxon>
        <taxon>Clostridia</taxon>
        <taxon>Eubacteriales</taxon>
        <taxon>Eubacteriaceae</taxon>
        <taxon>Acetobacterium</taxon>
    </lineage>
</organism>
<proteinExistence type="predicted"/>
<accession>H6LL01</accession>
<evidence type="ECO:0000313" key="1">
    <source>
        <dbReference type="EMBL" id="AFA50110.1"/>
    </source>
</evidence>
<dbReference type="HOGENOM" id="CLU_3178881_0_0_9"/>
<keyword evidence="2" id="KW-1185">Reference proteome</keyword>
<dbReference type="Proteomes" id="UP000007177">
    <property type="component" value="Chromosome"/>
</dbReference>
<evidence type="ECO:0000313" key="2">
    <source>
        <dbReference type="Proteomes" id="UP000007177"/>
    </source>
</evidence>
<reference evidence="2" key="1">
    <citation type="submission" date="2011-07" db="EMBL/GenBank/DDBJ databases">
        <title>Complete genome sequence of Acetobacterium woodii.</title>
        <authorList>
            <person name="Poehlein A."/>
            <person name="Schmidt S."/>
            <person name="Kaster A.-K."/>
            <person name="Goenrich M."/>
            <person name="Vollmers J."/>
            <person name="Thuermer A."/>
            <person name="Gottschalk G."/>
            <person name="Thauer R.K."/>
            <person name="Daniel R."/>
            <person name="Mueller V."/>
        </authorList>
    </citation>
    <scope>NUCLEOTIDE SEQUENCE [LARGE SCALE GENOMIC DNA]</scope>
    <source>
        <strain evidence="2">ATCC 29683 / DSM 1030 / JCM 2381 / KCTC 1655 / WB1</strain>
    </source>
</reference>
<sequence length="46" mass="5179">MADSSMNGSPIRYKIVCENCTQSNPCSMFFNFAIAYDTDKSKHVLI</sequence>
<gene>
    <name evidence="1" type="ordered locus">Awo_c33820</name>
</gene>
<name>H6LL01_ACEWD</name>
<protein>
    <submittedName>
        <fullName evidence="1">Uncharacterized protein</fullName>
    </submittedName>
</protein>
<dbReference type="EMBL" id="CP002987">
    <property type="protein sequence ID" value="AFA50110.1"/>
    <property type="molecule type" value="Genomic_DNA"/>
</dbReference>
<dbReference type="KEGG" id="awo:Awo_c33820"/>
<dbReference type="AlphaFoldDB" id="H6LL01"/>